<feature type="region of interest" description="Disordered" evidence="1">
    <location>
        <begin position="352"/>
        <end position="374"/>
    </location>
</feature>
<feature type="compositionally biased region" description="Basic residues" evidence="1">
    <location>
        <begin position="354"/>
        <end position="365"/>
    </location>
</feature>
<keyword evidence="4" id="KW-1185">Reference proteome</keyword>
<dbReference type="AlphaFoldDB" id="A0A843YFY5"/>
<protein>
    <submittedName>
        <fullName evidence="3">DUF563 domain-containing protein</fullName>
    </submittedName>
</protein>
<dbReference type="PIRSF" id="PIRSF030158">
    <property type="entry name" value="UCP030158"/>
    <property type="match status" value="1"/>
</dbReference>
<proteinExistence type="predicted"/>
<evidence type="ECO:0000256" key="1">
    <source>
        <dbReference type="SAM" id="MobiDB-lite"/>
    </source>
</evidence>
<comment type="caution">
    <text evidence="3">The sequence shown here is derived from an EMBL/GenBank/DDBJ whole genome shotgun (WGS) entry which is preliminary data.</text>
</comment>
<organism evidence="3 4">
    <name type="scientific">Tritonibacter litoralis</name>
    <dbReference type="NCBI Taxonomy" id="2662264"/>
    <lineage>
        <taxon>Bacteria</taxon>
        <taxon>Pseudomonadati</taxon>
        <taxon>Pseudomonadota</taxon>
        <taxon>Alphaproteobacteria</taxon>
        <taxon>Rhodobacterales</taxon>
        <taxon>Paracoccaceae</taxon>
        <taxon>Tritonibacter</taxon>
    </lineage>
</organism>
<accession>A0A843YFY5</accession>
<sequence length="374" mass="41790">MVTLAQAHVVPPTINALVQPSGVLYADGTYCQQGALWRRYRPISTEPAKPETAGPVLNGRWLWGGVLWAHFGHFLVESTARLWALAELHRPVDGIVFVPKRPDSDAGIRGFQQDFIHQIAPDLPIKLVTEPTQISELVVPGQGFGLGEIVTGTAKFRNAIHSKFARDIKPEGPDRIYLSRSKLGLGKGGLIGEEELEDRLTREGYEIFHPQDHSLDVQLARYKAARQVVAADGSALHLYAMVGRPDQKVAMILRRQSGANVQLVRNVQAFCKCDPLVINALRTEWLPMAKQRSSRMSFGELDHKIIGAALAEAGFISRDADWQAVTGRKRRMMLNQKGIRVDDNFVESPEFKQKRIRANRKRRRAERAARGETS</sequence>
<gene>
    <name evidence="3" type="ORF">GFB49_06950</name>
</gene>
<dbReference type="InterPro" id="IPR049625">
    <property type="entry name" value="Glyco_transf_61_cat"/>
</dbReference>
<name>A0A843YFY5_9RHOB</name>
<dbReference type="Pfam" id="PF04577">
    <property type="entry name" value="Glyco_transf_61"/>
    <property type="match status" value="1"/>
</dbReference>
<evidence type="ECO:0000313" key="3">
    <source>
        <dbReference type="EMBL" id="MQQ08183.1"/>
    </source>
</evidence>
<evidence type="ECO:0000259" key="2">
    <source>
        <dbReference type="Pfam" id="PF04577"/>
    </source>
</evidence>
<evidence type="ECO:0000313" key="4">
    <source>
        <dbReference type="Proteomes" id="UP000444174"/>
    </source>
</evidence>
<dbReference type="InterPro" id="IPR024698">
    <property type="entry name" value="Caps_psacc_synth_Cps23fI-typ"/>
</dbReference>
<dbReference type="EMBL" id="WIBF01000003">
    <property type="protein sequence ID" value="MQQ08183.1"/>
    <property type="molecule type" value="Genomic_DNA"/>
</dbReference>
<dbReference type="Proteomes" id="UP000444174">
    <property type="component" value="Unassembled WGS sequence"/>
</dbReference>
<dbReference type="GO" id="GO:0016757">
    <property type="term" value="F:glycosyltransferase activity"/>
    <property type="evidence" value="ECO:0007669"/>
    <property type="project" value="InterPro"/>
</dbReference>
<reference evidence="3 4" key="1">
    <citation type="submission" date="2019-10" db="EMBL/GenBank/DDBJ databases">
        <title>Epibacterium sp. nov., isolated from seawater.</title>
        <authorList>
            <person name="Zhang X."/>
            <person name="Li N."/>
        </authorList>
    </citation>
    <scope>NUCLEOTIDE SEQUENCE [LARGE SCALE GENOMIC DNA]</scope>
    <source>
        <strain evidence="3 4">SM1979</strain>
    </source>
</reference>
<feature type="domain" description="Glycosyltransferase 61 catalytic" evidence="2">
    <location>
        <begin position="71"/>
        <end position="238"/>
    </location>
</feature>